<reference evidence="2" key="1">
    <citation type="submission" date="2021-01" db="EMBL/GenBank/DDBJ databases">
        <authorList>
            <consortium name="Genoscope - CEA"/>
            <person name="William W."/>
        </authorList>
    </citation>
    <scope>NUCLEOTIDE SEQUENCE</scope>
</reference>
<dbReference type="OMA" id="YRSKNEY"/>
<evidence type="ECO:0000256" key="1">
    <source>
        <dbReference type="SAM" id="MobiDB-lite"/>
    </source>
</evidence>
<keyword evidence="3" id="KW-1185">Reference proteome</keyword>
<comment type="caution">
    <text evidence="2">The sequence shown here is derived from an EMBL/GenBank/DDBJ whole genome shotgun (WGS) entry which is preliminary data.</text>
</comment>
<protein>
    <submittedName>
        <fullName evidence="2">Uncharacterized protein</fullName>
    </submittedName>
</protein>
<sequence length="231" mass="27534">MQYRSKNEYQKLFDLKTIKYRMETLPSTNRKIQNHSLSNRSQQKEKTIPSDVDANSKIDRQTYRHFLNFQNRRSTLNVQKNALFQSAIPKQSSNPLEPLHQQSYKQNQSQNKNQSQRDIILNTKFFVSPWHLHKKMKQEKIHQNQQNELLTDLPTKEKIIYLQSSQTDFVDLIQQNVCHNKNFGIKSKYQVISYAKQQNPQLISLKRDNENIDDDNSEYNVVFFRSKKALQ</sequence>
<gene>
    <name evidence="2" type="ORF">POCTA_138.1.T0250318</name>
</gene>
<dbReference type="OrthoDB" id="304698at2759"/>
<dbReference type="AlphaFoldDB" id="A0A8S1TJI6"/>
<evidence type="ECO:0000313" key="2">
    <source>
        <dbReference type="EMBL" id="CAD8151857.1"/>
    </source>
</evidence>
<accession>A0A8S1TJI6</accession>
<feature type="compositionally biased region" description="Basic and acidic residues" evidence="1">
    <location>
        <begin position="42"/>
        <end position="56"/>
    </location>
</feature>
<organism evidence="2 3">
    <name type="scientific">Paramecium octaurelia</name>
    <dbReference type="NCBI Taxonomy" id="43137"/>
    <lineage>
        <taxon>Eukaryota</taxon>
        <taxon>Sar</taxon>
        <taxon>Alveolata</taxon>
        <taxon>Ciliophora</taxon>
        <taxon>Intramacronucleata</taxon>
        <taxon>Oligohymenophorea</taxon>
        <taxon>Peniculida</taxon>
        <taxon>Parameciidae</taxon>
        <taxon>Paramecium</taxon>
    </lineage>
</organism>
<evidence type="ECO:0000313" key="3">
    <source>
        <dbReference type="Proteomes" id="UP000683925"/>
    </source>
</evidence>
<dbReference type="Proteomes" id="UP000683925">
    <property type="component" value="Unassembled WGS sequence"/>
</dbReference>
<feature type="region of interest" description="Disordered" evidence="1">
    <location>
        <begin position="26"/>
        <end position="56"/>
    </location>
</feature>
<feature type="compositionally biased region" description="Low complexity" evidence="1">
    <location>
        <begin position="101"/>
        <end position="115"/>
    </location>
</feature>
<proteinExistence type="predicted"/>
<feature type="region of interest" description="Disordered" evidence="1">
    <location>
        <begin position="91"/>
        <end position="115"/>
    </location>
</feature>
<dbReference type="EMBL" id="CAJJDP010000025">
    <property type="protein sequence ID" value="CAD8151857.1"/>
    <property type="molecule type" value="Genomic_DNA"/>
</dbReference>
<name>A0A8S1TJI6_PAROT</name>
<feature type="compositionally biased region" description="Polar residues" evidence="1">
    <location>
        <begin position="26"/>
        <end position="41"/>
    </location>
</feature>